<dbReference type="CDD" id="cd01392">
    <property type="entry name" value="HTH_LacI"/>
    <property type="match status" value="1"/>
</dbReference>
<dbReference type="Pfam" id="PF13377">
    <property type="entry name" value="Peripla_BP_3"/>
    <property type="match status" value="1"/>
</dbReference>
<dbReference type="InterPro" id="IPR046335">
    <property type="entry name" value="LacI/GalR-like_sensor"/>
</dbReference>
<feature type="domain" description="HTH lacI-type" evidence="4">
    <location>
        <begin position="1"/>
        <end position="56"/>
    </location>
</feature>
<evidence type="ECO:0000256" key="3">
    <source>
        <dbReference type="ARBA" id="ARBA00023163"/>
    </source>
</evidence>
<evidence type="ECO:0000313" key="6">
    <source>
        <dbReference type="Proteomes" id="UP000546464"/>
    </source>
</evidence>
<dbReference type="InterPro" id="IPR000843">
    <property type="entry name" value="HTH_LacI"/>
</dbReference>
<organism evidence="5 6">
    <name type="scientific">Ruficoccus amylovorans</name>
    <dbReference type="NCBI Taxonomy" id="1804625"/>
    <lineage>
        <taxon>Bacteria</taxon>
        <taxon>Pseudomonadati</taxon>
        <taxon>Verrucomicrobiota</taxon>
        <taxon>Opitutia</taxon>
        <taxon>Puniceicoccales</taxon>
        <taxon>Cerasicoccaceae</taxon>
        <taxon>Ruficoccus</taxon>
    </lineage>
</organism>
<keyword evidence="6" id="KW-1185">Reference proteome</keyword>
<comment type="caution">
    <text evidence="5">The sequence shown here is derived from an EMBL/GenBank/DDBJ whole genome shotgun (WGS) entry which is preliminary data.</text>
</comment>
<keyword evidence="2 5" id="KW-0238">DNA-binding</keyword>
<dbReference type="InterPro" id="IPR010982">
    <property type="entry name" value="Lambda_DNA-bd_dom_sf"/>
</dbReference>
<dbReference type="GO" id="GO:0003700">
    <property type="term" value="F:DNA-binding transcription factor activity"/>
    <property type="evidence" value="ECO:0007669"/>
    <property type="project" value="TreeGrafter"/>
</dbReference>
<sequence>MAQIATAAGVSRPTVSYVLNDTAAVRHLKPETVKRIRELAKQMGYSSNDAARAIKTGKSRTLAFITPPLRWDSNFAIVYAAANEAFNLGYQVKYIPLRADKKGVEDCIRICQDFLIPAVICLNIPRQQLLKLAKAAKAAGIRTAQVGDCFPEITPVSILADHRSGCEEVVTHLYELGHRRIALMLNSRAYSSSVMRFEAFLDQMKKLGIAPPPELILEGHFTPDEISRETLALLKLDPRPTAIICDTDPSALTVLTTLQRQGVRVPEDISVTGFVDLPLGQFTVPSLTSVHLPVEELGQHVVRQMVEWSETDKLPTVIPPLPVRVVVRDSSGPCPN</sequence>
<dbReference type="AlphaFoldDB" id="A0A842HBW9"/>
<dbReference type="Gene3D" id="3.40.50.2300">
    <property type="match status" value="2"/>
</dbReference>
<dbReference type="PANTHER" id="PTHR30146:SF109">
    <property type="entry name" value="HTH-TYPE TRANSCRIPTIONAL REGULATOR GALS"/>
    <property type="match status" value="1"/>
</dbReference>
<proteinExistence type="predicted"/>
<dbReference type="SUPFAM" id="SSF47413">
    <property type="entry name" value="lambda repressor-like DNA-binding domains"/>
    <property type="match status" value="1"/>
</dbReference>
<dbReference type="CDD" id="cd06267">
    <property type="entry name" value="PBP1_LacI_sugar_binding-like"/>
    <property type="match status" value="1"/>
</dbReference>
<dbReference type="Pfam" id="PF00356">
    <property type="entry name" value="LacI"/>
    <property type="match status" value="1"/>
</dbReference>
<dbReference type="SUPFAM" id="SSF53822">
    <property type="entry name" value="Periplasmic binding protein-like I"/>
    <property type="match status" value="1"/>
</dbReference>
<evidence type="ECO:0000256" key="1">
    <source>
        <dbReference type="ARBA" id="ARBA00023015"/>
    </source>
</evidence>
<dbReference type="Gene3D" id="1.10.260.40">
    <property type="entry name" value="lambda repressor-like DNA-binding domains"/>
    <property type="match status" value="1"/>
</dbReference>
<accession>A0A842HBW9</accession>
<dbReference type="SMART" id="SM00354">
    <property type="entry name" value="HTH_LACI"/>
    <property type="match status" value="1"/>
</dbReference>
<name>A0A842HBW9_9BACT</name>
<dbReference type="InterPro" id="IPR028082">
    <property type="entry name" value="Peripla_BP_I"/>
</dbReference>
<evidence type="ECO:0000259" key="4">
    <source>
        <dbReference type="PROSITE" id="PS50932"/>
    </source>
</evidence>
<dbReference type="RefSeq" id="WP_185674949.1">
    <property type="nucleotide sequence ID" value="NZ_JACHVB010000020.1"/>
</dbReference>
<dbReference type="GO" id="GO:0000976">
    <property type="term" value="F:transcription cis-regulatory region binding"/>
    <property type="evidence" value="ECO:0007669"/>
    <property type="project" value="TreeGrafter"/>
</dbReference>
<evidence type="ECO:0000313" key="5">
    <source>
        <dbReference type="EMBL" id="MBC2593963.1"/>
    </source>
</evidence>
<dbReference type="EMBL" id="JACHVB010000020">
    <property type="protein sequence ID" value="MBC2593963.1"/>
    <property type="molecule type" value="Genomic_DNA"/>
</dbReference>
<keyword evidence="1" id="KW-0805">Transcription regulation</keyword>
<gene>
    <name evidence="5" type="ORF">H5P28_06780</name>
</gene>
<dbReference type="Proteomes" id="UP000546464">
    <property type="component" value="Unassembled WGS sequence"/>
</dbReference>
<keyword evidence="3" id="KW-0804">Transcription</keyword>
<dbReference type="PROSITE" id="PS50932">
    <property type="entry name" value="HTH_LACI_2"/>
    <property type="match status" value="1"/>
</dbReference>
<evidence type="ECO:0000256" key="2">
    <source>
        <dbReference type="ARBA" id="ARBA00023125"/>
    </source>
</evidence>
<protein>
    <submittedName>
        <fullName evidence="5">LacI family DNA-binding transcriptional regulator</fullName>
    </submittedName>
</protein>
<reference evidence="5 6" key="1">
    <citation type="submission" date="2020-07" db="EMBL/GenBank/DDBJ databases">
        <authorList>
            <person name="Feng X."/>
        </authorList>
    </citation>
    <scope>NUCLEOTIDE SEQUENCE [LARGE SCALE GENOMIC DNA]</scope>
    <source>
        <strain evidence="5 6">JCM31066</strain>
    </source>
</reference>
<dbReference type="PANTHER" id="PTHR30146">
    <property type="entry name" value="LACI-RELATED TRANSCRIPTIONAL REPRESSOR"/>
    <property type="match status" value="1"/>
</dbReference>